<dbReference type="EMBL" id="VLXZ01000002">
    <property type="protein sequence ID" value="TSB47578.1"/>
    <property type="molecule type" value="Genomic_DNA"/>
</dbReference>
<feature type="domain" description="N-acetyltransferase" evidence="1">
    <location>
        <begin position="1"/>
        <end position="166"/>
    </location>
</feature>
<dbReference type="PANTHER" id="PTHR43617:SF22">
    <property type="entry name" value="L-AMINO ACID N-ACETYLTRANSFERASE AAAT"/>
    <property type="match status" value="1"/>
</dbReference>
<dbReference type="PROSITE" id="PS51186">
    <property type="entry name" value="GNAT"/>
    <property type="match status" value="1"/>
</dbReference>
<gene>
    <name evidence="2" type="ORF">FN960_03385</name>
</gene>
<name>A0A554A1K9_9BACI</name>
<dbReference type="OrthoDB" id="9796381at2"/>
<dbReference type="SUPFAM" id="SSF55729">
    <property type="entry name" value="Acyl-CoA N-acyltransferases (Nat)"/>
    <property type="match status" value="1"/>
</dbReference>
<accession>A0A554A1K9</accession>
<dbReference type="Gene3D" id="3.40.630.30">
    <property type="match status" value="1"/>
</dbReference>
<evidence type="ECO:0000313" key="3">
    <source>
        <dbReference type="Proteomes" id="UP000318521"/>
    </source>
</evidence>
<keyword evidence="2" id="KW-0808">Transferase</keyword>
<protein>
    <submittedName>
        <fullName evidence="2">GNAT family N-acetyltransferase</fullName>
    </submittedName>
</protein>
<comment type="caution">
    <text evidence="2">The sequence shown here is derived from an EMBL/GenBank/DDBJ whole genome shotgun (WGS) entry which is preliminary data.</text>
</comment>
<organism evidence="2 3">
    <name type="scientific">Alkalicoccobacillus porphyridii</name>
    <dbReference type="NCBI Taxonomy" id="2597270"/>
    <lineage>
        <taxon>Bacteria</taxon>
        <taxon>Bacillati</taxon>
        <taxon>Bacillota</taxon>
        <taxon>Bacilli</taxon>
        <taxon>Bacillales</taxon>
        <taxon>Bacillaceae</taxon>
        <taxon>Alkalicoccobacillus</taxon>
    </lineage>
</organism>
<sequence>MIREAQSDDIQYLMSIVNHTIKIMAEEQNDQWNETYPLPEHFQKDIDNGTLFVKVTNNKVIGSITIDCDFSDAYNKFEWEQPLETTLIFHRLVVDPTIRKKGIASELIDYAEAYARSKGFKSIKVDTYSLNQKAQALFQRLDYLPVGNLTLPERAYPFFFYEKDIRVPIK</sequence>
<dbReference type="CDD" id="cd04301">
    <property type="entry name" value="NAT_SF"/>
    <property type="match status" value="1"/>
</dbReference>
<dbReference type="Pfam" id="PF00583">
    <property type="entry name" value="Acetyltransf_1"/>
    <property type="match status" value="1"/>
</dbReference>
<keyword evidence="3" id="KW-1185">Reference proteome</keyword>
<dbReference type="InterPro" id="IPR000182">
    <property type="entry name" value="GNAT_dom"/>
</dbReference>
<reference evidence="2 3" key="1">
    <citation type="submission" date="2019-07" db="EMBL/GenBank/DDBJ databases">
        <authorList>
            <person name="Park Y.J."/>
            <person name="Jeong S.E."/>
            <person name="Jung H.S."/>
        </authorList>
    </citation>
    <scope>NUCLEOTIDE SEQUENCE [LARGE SCALE GENOMIC DNA]</scope>
    <source>
        <strain evidence="3">P16(2019)</strain>
    </source>
</reference>
<dbReference type="InterPro" id="IPR016181">
    <property type="entry name" value="Acyl_CoA_acyltransferase"/>
</dbReference>
<dbReference type="RefSeq" id="WP_143846992.1">
    <property type="nucleotide sequence ID" value="NZ_VLXZ01000002.1"/>
</dbReference>
<dbReference type="GO" id="GO:0016747">
    <property type="term" value="F:acyltransferase activity, transferring groups other than amino-acyl groups"/>
    <property type="evidence" value="ECO:0007669"/>
    <property type="project" value="InterPro"/>
</dbReference>
<dbReference type="InterPro" id="IPR050276">
    <property type="entry name" value="MshD_Acetyltransferase"/>
</dbReference>
<proteinExistence type="predicted"/>
<dbReference type="AlphaFoldDB" id="A0A554A1K9"/>
<dbReference type="PANTHER" id="PTHR43617">
    <property type="entry name" value="L-AMINO ACID N-ACETYLTRANSFERASE"/>
    <property type="match status" value="1"/>
</dbReference>
<evidence type="ECO:0000313" key="2">
    <source>
        <dbReference type="EMBL" id="TSB47578.1"/>
    </source>
</evidence>
<evidence type="ECO:0000259" key="1">
    <source>
        <dbReference type="PROSITE" id="PS51186"/>
    </source>
</evidence>
<dbReference type="Proteomes" id="UP000318521">
    <property type="component" value="Unassembled WGS sequence"/>
</dbReference>